<feature type="transmembrane region" description="Helical" evidence="1">
    <location>
        <begin position="52"/>
        <end position="72"/>
    </location>
</feature>
<keyword evidence="1" id="KW-0812">Transmembrane</keyword>
<dbReference type="Proteomes" id="UP000502297">
    <property type="component" value="Chromosome"/>
</dbReference>
<evidence type="ECO:0000256" key="1">
    <source>
        <dbReference type="SAM" id="Phobius"/>
    </source>
</evidence>
<keyword evidence="1" id="KW-1133">Transmembrane helix</keyword>
<dbReference type="KEGG" id="asha:G8E00_05990"/>
<dbReference type="RefSeq" id="WP_166222663.1">
    <property type="nucleotide sequence ID" value="NZ_CP049801.1"/>
</dbReference>
<organism evidence="2 3">
    <name type="scientific">Acinetobacter shaoyimingii</name>
    <dbReference type="NCBI Taxonomy" id="2715164"/>
    <lineage>
        <taxon>Bacteria</taxon>
        <taxon>Pseudomonadati</taxon>
        <taxon>Pseudomonadota</taxon>
        <taxon>Gammaproteobacteria</taxon>
        <taxon>Moraxellales</taxon>
        <taxon>Moraxellaceae</taxon>
        <taxon>Acinetobacter</taxon>
    </lineage>
</organism>
<feature type="transmembrane region" description="Helical" evidence="1">
    <location>
        <begin position="20"/>
        <end position="40"/>
    </location>
</feature>
<evidence type="ECO:0000313" key="2">
    <source>
        <dbReference type="EMBL" id="QIO05532.1"/>
    </source>
</evidence>
<accession>A0A6G8RUB9</accession>
<reference evidence="2 3" key="1">
    <citation type="submission" date="2020-03" db="EMBL/GenBank/DDBJ databases">
        <authorList>
            <person name="Zhu W."/>
        </authorList>
    </citation>
    <scope>NUCLEOTIDE SEQUENCE [LARGE SCALE GENOMIC DNA]</scope>
    <source>
        <strain evidence="2 3">323-1</strain>
    </source>
</reference>
<dbReference type="EMBL" id="CP049801">
    <property type="protein sequence ID" value="QIO05532.1"/>
    <property type="molecule type" value="Genomic_DNA"/>
</dbReference>
<proteinExistence type="predicted"/>
<name>A0A6G8RUB9_9GAMM</name>
<protein>
    <submittedName>
        <fullName evidence="2">Uncharacterized protein</fullName>
    </submittedName>
</protein>
<feature type="transmembrane region" description="Helical" evidence="1">
    <location>
        <begin position="92"/>
        <end position="111"/>
    </location>
</feature>
<keyword evidence="1" id="KW-0472">Membrane</keyword>
<sequence length="121" mass="14144">MKENLKLNNQAWHETYLKMIGTTSTITLLISMSSVLIYLLLRQIHGHDLIQLMIISFSFISFFILIAQTLRSMYKIYHVPLILNCPQTYQKIIMFCSNFSLALIILASYFISLNQMLKTIY</sequence>
<keyword evidence="3" id="KW-1185">Reference proteome</keyword>
<dbReference type="AlphaFoldDB" id="A0A6G8RUB9"/>
<evidence type="ECO:0000313" key="3">
    <source>
        <dbReference type="Proteomes" id="UP000502297"/>
    </source>
</evidence>
<gene>
    <name evidence="2" type="ORF">G8E00_05990</name>
</gene>